<keyword evidence="4" id="KW-0862">Zinc</keyword>
<dbReference type="CDD" id="cd04480">
    <property type="entry name" value="RPA1_DBD_A_like"/>
    <property type="match status" value="1"/>
</dbReference>
<dbReference type="EMBL" id="CAMAPF010000980">
    <property type="protein sequence ID" value="CAH9134242.1"/>
    <property type="molecule type" value="Genomic_DNA"/>
</dbReference>
<keyword evidence="10" id="KW-1185">Reference proteome</keyword>
<gene>
    <name evidence="9" type="ORF">CEPIT_LOCUS33564</name>
</gene>
<dbReference type="SUPFAM" id="SSF50249">
    <property type="entry name" value="Nucleic acid-binding proteins"/>
    <property type="match status" value="3"/>
</dbReference>
<dbReference type="GO" id="GO:0003677">
    <property type="term" value="F:DNA binding"/>
    <property type="evidence" value="ECO:0007669"/>
    <property type="project" value="UniProtKB-KW"/>
</dbReference>
<feature type="compositionally biased region" description="Low complexity" evidence="6">
    <location>
        <begin position="464"/>
        <end position="489"/>
    </location>
</feature>
<dbReference type="Pfam" id="PF02721">
    <property type="entry name" value="DUF223"/>
    <property type="match status" value="1"/>
</dbReference>
<evidence type="ECO:0000259" key="7">
    <source>
        <dbReference type="Pfam" id="PF02721"/>
    </source>
</evidence>
<dbReference type="InterPro" id="IPR013955">
    <property type="entry name" value="Rep_factor-A_C"/>
</dbReference>
<evidence type="ECO:0000313" key="10">
    <source>
        <dbReference type="Proteomes" id="UP001152523"/>
    </source>
</evidence>
<dbReference type="InterPro" id="IPR003871">
    <property type="entry name" value="RFA1B/D_OB_1st"/>
</dbReference>
<keyword evidence="2" id="KW-0479">Metal-binding</keyword>
<comment type="similarity">
    <text evidence="1">Belongs to the replication factor A protein 1 family.</text>
</comment>
<evidence type="ECO:0000256" key="6">
    <source>
        <dbReference type="SAM" id="MobiDB-lite"/>
    </source>
</evidence>
<feature type="domain" description="Replication factor A C-terminal" evidence="8">
    <location>
        <begin position="304"/>
        <end position="420"/>
    </location>
</feature>
<dbReference type="CDD" id="cd04476">
    <property type="entry name" value="RPA1_DBD_C"/>
    <property type="match status" value="1"/>
</dbReference>
<evidence type="ECO:0000313" key="9">
    <source>
        <dbReference type="EMBL" id="CAH9134242.1"/>
    </source>
</evidence>
<feature type="domain" description="Replication protein A 70 kDa DNA-binding subunit B/D first OB fold" evidence="7">
    <location>
        <begin position="14"/>
        <end position="116"/>
    </location>
</feature>
<evidence type="ECO:0000256" key="1">
    <source>
        <dbReference type="ARBA" id="ARBA00005690"/>
    </source>
</evidence>
<dbReference type="Gene3D" id="2.40.50.140">
    <property type="entry name" value="Nucleic acid-binding proteins"/>
    <property type="match status" value="3"/>
</dbReference>
<reference evidence="9" key="1">
    <citation type="submission" date="2022-07" db="EMBL/GenBank/DDBJ databases">
        <authorList>
            <person name="Macas J."/>
            <person name="Novak P."/>
            <person name="Neumann P."/>
        </authorList>
    </citation>
    <scope>NUCLEOTIDE SEQUENCE</scope>
</reference>
<dbReference type="GO" id="GO:0008270">
    <property type="term" value="F:zinc ion binding"/>
    <property type="evidence" value="ECO:0007669"/>
    <property type="project" value="UniProtKB-KW"/>
</dbReference>
<evidence type="ECO:0000256" key="4">
    <source>
        <dbReference type="ARBA" id="ARBA00022833"/>
    </source>
</evidence>
<evidence type="ECO:0008006" key="11">
    <source>
        <dbReference type="Google" id="ProtNLM"/>
    </source>
</evidence>
<dbReference type="InterPro" id="IPR047192">
    <property type="entry name" value="Euk_RPA1_DBD_C"/>
</dbReference>
<organism evidence="9 10">
    <name type="scientific">Cuscuta epithymum</name>
    <dbReference type="NCBI Taxonomy" id="186058"/>
    <lineage>
        <taxon>Eukaryota</taxon>
        <taxon>Viridiplantae</taxon>
        <taxon>Streptophyta</taxon>
        <taxon>Embryophyta</taxon>
        <taxon>Tracheophyta</taxon>
        <taxon>Spermatophyta</taxon>
        <taxon>Magnoliopsida</taxon>
        <taxon>eudicotyledons</taxon>
        <taxon>Gunneridae</taxon>
        <taxon>Pentapetalae</taxon>
        <taxon>asterids</taxon>
        <taxon>lamiids</taxon>
        <taxon>Solanales</taxon>
        <taxon>Convolvulaceae</taxon>
        <taxon>Cuscuteae</taxon>
        <taxon>Cuscuta</taxon>
        <taxon>Cuscuta subgen. Cuscuta</taxon>
    </lineage>
</organism>
<dbReference type="PANTHER" id="PTHR47165:SF4">
    <property type="entry name" value="OS03G0429900 PROTEIN"/>
    <property type="match status" value="1"/>
</dbReference>
<dbReference type="Proteomes" id="UP001152523">
    <property type="component" value="Unassembled WGS sequence"/>
</dbReference>
<evidence type="ECO:0000256" key="3">
    <source>
        <dbReference type="ARBA" id="ARBA00022771"/>
    </source>
</evidence>
<keyword evidence="5" id="KW-0238">DNA-binding</keyword>
<dbReference type="Pfam" id="PF08646">
    <property type="entry name" value="Rep_fac-A_C"/>
    <property type="match status" value="1"/>
</dbReference>
<protein>
    <recommendedName>
        <fullName evidence="11">Replication factor A C-terminal domain-containing protein</fullName>
    </recommendedName>
</protein>
<proteinExistence type="inferred from homology"/>
<evidence type="ECO:0000256" key="2">
    <source>
        <dbReference type="ARBA" id="ARBA00022723"/>
    </source>
</evidence>
<dbReference type="InterPro" id="IPR012340">
    <property type="entry name" value="NA-bd_OB-fold"/>
</dbReference>
<sequence>MSSQAACHTKGTLDYIKHVSISRQGWQLQVRIMRKWAVFEKDSAIKKTLELLFLDECGDSIQCTLSKNFIDQYDHILAEDKCYKISVFYVSVNRGKYLASTHKYRLNFTNSTKVSELDDLDIPSTFYKFTDFKSILSPAFQREYLIDLIGQITDFSSEFVIIKRTGKERKRLRLELQDTEGTILPCILWGDKAIEVESHLLTSPTSPIVFAMRYGISDVFNSETHATTFFDNSIIVLNGKDRWCTEFRDRLLIERPNSSSITLKQSHTKDKKKSFDTKAFLDVYASKTLSELVVFEEVAQHVVLCTIACVLDDKGWMYYSCPKCKKSVESCAISCANCAFEFESPNISYKLKFKVSDDTGTAVFIAFDDAGPLLVGISAKELLDEMETEDRTFPRSLSEIVHKEFLFIVKSRADVANKYRNFTVVNATNDEKLIKEYKEQRESLLGQNNCEGYDAIPEIDYSQKSLPSKSSSSSSTPNSTLTSKLLKSLGQNSSEFKPLNLDDSNDGASGTRFKRIKVEKD</sequence>
<keyword evidence="3" id="KW-0863">Zinc-finger</keyword>
<dbReference type="AlphaFoldDB" id="A0AAV0FFJ4"/>
<name>A0AAV0FFJ4_9ASTE</name>
<comment type="caution">
    <text evidence="9">The sequence shown here is derived from an EMBL/GenBank/DDBJ whole genome shotgun (WGS) entry which is preliminary data.</text>
</comment>
<dbReference type="PANTHER" id="PTHR47165">
    <property type="entry name" value="OS03G0429900 PROTEIN"/>
    <property type="match status" value="1"/>
</dbReference>
<evidence type="ECO:0000259" key="8">
    <source>
        <dbReference type="Pfam" id="PF08646"/>
    </source>
</evidence>
<evidence type="ECO:0000256" key="5">
    <source>
        <dbReference type="ARBA" id="ARBA00023125"/>
    </source>
</evidence>
<accession>A0AAV0FFJ4</accession>
<feature type="region of interest" description="Disordered" evidence="6">
    <location>
        <begin position="463"/>
        <end position="521"/>
    </location>
</feature>